<keyword evidence="2" id="KW-1185">Reference proteome</keyword>
<reference evidence="1" key="2">
    <citation type="journal article" date="2022" name="Microb. Genom.">
        <title>A chromosome-scale genome assembly of the tomato pathogen Cladosporium fulvum reveals a compartmentalized genome architecture and the presence of a dispensable chromosome.</title>
        <authorList>
            <person name="Zaccaron A.Z."/>
            <person name="Chen L.H."/>
            <person name="Samaras A."/>
            <person name="Stergiopoulos I."/>
        </authorList>
    </citation>
    <scope>NUCLEOTIDE SEQUENCE</scope>
    <source>
        <strain evidence="1">Race5_Kim</strain>
    </source>
</reference>
<dbReference type="KEGG" id="ffu:CLAFUR5_00161"/>
<reference evidence="1" key="1">
    <citation type="submission" date="2021-12" db="EMBL/GenBank/DDBJ databases">
        <authorList>
            <person name="Zaccaron A."/>
            <person name="Stergiopoulos I."/>
        </authorList>
    </citation>
    <scope>NUCLEOTIDE SEQUENCE</scope>
    <source>
        <strain evidence="1">Race5_Kim</strain>
    </source>
</reference>
<sequence length="81" mass="9163">MNVTVPAYLGMIKQHSADVLLRPEFFERRVSKALNIEMQVAKPALYFPEGSVELRYNVGTRGNGVDDAVWPKDLLMEIVKV</sequence>
<protein>
    <submittedName>
        <fullName evidence="1">Acetyl-coenzyme A transferase</fullName>
    </submittedName>
</protein>
<dbReference type="RefSeq" id="XP_047755579.1">
    <property type="nucleotide sequence ID" value="XM_047899309.1"/>
</dbReference>
<dbReference type="GO" id="GO:0016740">
    <property type="term" value="F:transferase activity"/>
    <property type="evidence" value="ECO:0007669"/>
    <property type="project" value="UniProtKB-KW"/>
</dbReference>
<dbReference type="Proteomes" id="UP000756132">
    <property type="component" value="Chromosome 1"/>
</dbReference>
<evidence type="ECO:0000313" key="1">
    <source>
        <dbReference type="EMBL" id="UJO11213.1"/>
    </source>
</evidence>
<evidence type="ECO:0000313" key="2">
    <source>
        <dbReference type="Proteomes" id="UP000756132"/>
    </source>
</evidence>
<accession>A0A9Q8L6Q6</accession>
<name>A0A9Q8L6Q6_PASFU</name>
<gene>
    <name evidence="1" type="ORF">CLAFUR5_00161</name>
</gene>
<organism evidence="1 2">
    <name type="scientific">Passalora fulva</name>
    <name type="common">Tomato leaf mold</name>
    <name type="synonym">Cladosporium fulvum</name>
    <dbReference type="NCBI Taxonomy" id="5499"/>
    <lineage>
        <taxon>Eukaryota</taxon>
        <taxon>Fungi</taxon>
        <taxon>Dikarya</taxon>
        <taxon>Ascomycota</taxon>
        <taxon>Pezizomycotina</taxon>
        <taxon>Dothideomycetes</taxon>
        <taxon>Dothideomycetidae</taxon>
        <taxon>Mycosphaerellales</taxon>
        <taxon>Mycosphaerellaceae</taxon>
        <taxon>Fulvia</taxon>
    </lineage>
</organism>
<dbReference type="GeneID" id="71980039"/>
<dbReference type="OrthoDB" id="2308815at2759"/>
<dbReference type="EMBL" id="CP090163">
    <property type="protein sequence ID" value="UJO11213.1"/>
    <property type="molecule type" value="Genomic_DNA"/>
</dbReference>
<keyword evidence="1" id="KW-0808">Transferase</keyword>
<dbReference type="AlphaFoldDB" id="A0A9Q8L6Q6"/>
<proteinExistence type="predicted"/>